<keyword evidence="3" id="KW-1185">Reference proteome</keyword>
<feature type="compositionally biased region" description="Polar residues" evidence="1">
    <location>
        <begin position="1"/>
        <end position="17"/>
    </location>
</feature>
<evidence type="ECO:0000313" key="3">
    <source>
        <dbReference type="Proteomes" id="UP001150942"/>
    </source>
</evidence>
<reference evidence="2" key="2">
    <citation type="journal article" date="2023" name="IMA Fungus">
        <title>Comparative genomic study of the Penicillium genus elucidates a diverse pangenome and 15 lateral gene transfer events.</title>
        <authorList>
            <person name="Petersen C."/>
            <person name="Sorensen T."/>
            <person name="Nielsen M.R."/>
            <person name="Sondergaard T.E."/>
            <person name="Sorensen J.L."/>
            <person name="Fitzpatrick D.A."/>
            <person name="Frisvad J.C."/>
            <person name="Nielsen K.L."/>
        </authorList>
    </citation>
    <scope>NUCLEOTIDE SEQUENCE</scope>
    <source>
        <strain evidence="2">IBT 20477</strain>
    </source>
</reference>
<dbReference type="Gene3D" id="3.40.50.150">
    <property type="entry name" value="Vaccinia Virus protein VP39"/>
    <property type="match status" value="1"/>
</dbReference>
<dbReference type="EMBL" id="JAPQKQ010000004">
    <property type="protein sequence ID" value="KAJ5200982.1"/>
    <property type="molecule type" value="Genomic_DNA"/>
</dbReference>
<protein>
    <recommendedName>
        <fullName evidence="4">Methyltransferase</fullName>
    </recommendedName>
</protein>
<evidence type="ECO:0000313" key="2">
    <source>
        <dbReference type="EMBL" id="KAJ5200982.1"/>
    </source>
</evidence>
<feature type="non-terminal residue" evidence="2">
    <location>
        <position position="1"/>
    </location>
</feature>
<proteinExistence type="predicted"/>
<reference evidence="2" key="1">
    <citation type="submission" date="2022-11" db="EMBL/GenBank/DDBJ databases">
        <authorList>
            <person name="Petersen C."/>
        </authorList>
    </citation>
    <scope>NUCLEOTIDE SEQUENCE</scope>
    <source>
        <strain evidence="2">IBT 20477</strain>
    </source>
</reference>
<dbReference type="OrthoDB" id="3265906at2759"/>
<accession>A0A9W9MGS3</accession>
<name>A0A9W9MGS3_9EURO</name>
<evidence type="ECO:0008006" key="4">
    <source>
        <dbReference type="Google" id="ProtNLM"/>
    </source>
</evidence>
<sequence>HPYAPTNSPSAQHQPLQSHHPVCTESLASLPPHLNPQPASTQHLPSLPMNSPTSPPSLSLNTVTLHYLDVGCGGSIFAESLARTIPPNPSTPAPTPTRTASIPAIDHSTTLIQTVRDHVRMDLTVDSRLHNGRFRYLNTTPEDVISYSSITNSLPATPVVWFGLHHRR</sequence>
<feature type="compositionally biased region" description="Low complexity" evidence="1">
    <location>
        <begin position="44"/>
        <end position="56"/>
    </location>
</feature>
<dbReference type="Proteomes" id="UP001150942">
    <property type="component" value="Unassembled WGS sequence"/>
</dbReference>
<dbReference type="InterPro" id="IPR029063">
    <property type="entry name" value="SAM-dependent_MTases_sf"/>
</dbReference>
<feature type="region of interest" description="Disordered" evidence="1">
    <location>
        <begin position="1"/>
        <end position="56"/>
    </location>
</feature>
<evidence type="ECO:0000256" key="1">
    <source>
        <dbReference type="SAM" id="MobiDB-lite"/>
    </source>
</evidence>
<organism evidence="2 3">
    <name type="scientific">Penicillium cf. viridicatum</name>
    <dbReference type="NCBI Taxonomy" id="2972119"/>
    <lineage>
        <taxon>Eukaryota</taxon>
        <taxon>Fungi</taxon>
        <taxon>Dikarya</taxon>
        <taxon>Ascomycota</taxon>
        <taxon>Pezizomycotina</taxon>
        <taxon>Eurotiomycetes</taxon>
        <taxon>Eurotiomycetidae</taxon>
        <taxon>Eurotiales</taxon>
        <taxon>Aspergillaceae</taxon>
        <taxon>Penicillium</taxon>
    </lineage>
</organism>
<dbReference type="AlphaFoldDB" id="A0A9W9MGS3"/>
<gene>
    <name evidence="2" type="ORF">N7449_005785</name>
</gene>
<comment type="caution">
    <text evidence="2">The sequence shown here is derived from an EMBL/GenBank/DDBJ whole genome shotgun (WGS) entry which is preliminary data.</text>
</comment>